<dbReference type="EMBL" id="JAVFKD010000004">
    <property type="protein sequence ID" value="KAK5995879.1"/>
    <property type="molecule type" value="Genomic_DNA"/>
</dbReference>
<feature type="compositionally biased region" description="Polar residues" evidence="2">
    <location>
        <begin position="60"/>
        <end position="69"/>
    </location>
</feature>
<evidence type="ECO:0000313" key="3">
    <source>
        <dbReference type="EMBL" id="KAK5995879.1"/>
    </source>
</evidence>
<dbReference type="Proteomes" id="UP001338125">
    <property type="component" value="Unassembled WGS sequence"/>
</dbReference>
<name>A0ABR0SUS5_9HYPO</name>
<evidence type="ECO:0000256" key="1">
    <source>
        <dbReference type="SAM" id="Coils"/>
    </source>
</evidence>
<evidence type="ECO:0000256" key="2">
    <source>
        <dbReference type="SAM" id="MobiDB-lite"/>
    </source>
</evidence>
<accession>A0ABR0SUS5</accession>
<reference evidence="3 4" key="1">
    <citation type="submission" date="2024-01" db="EMBL/GenBank/DDBJ databases">
        <title>Complete genome of Cladobotryum mycophilum ATHUM6906.</title>
        <authorList>
            <person name="Christinaki A.C."/>
            <person name="Myridakis A.I."/>
            <person name="Kouvelis V.N."/>
        </authorList>
    </citation>
    <scope>NUCLEOTIDE SEQUENCE [LARGE SCALE GENOMIC DNA]</scope>
    <source>
        <strain evidence="3 4">ATHUM6906</strain>
    </source>
</reference>
<protein>
    <submittedName>
        <fullName evidence="3">Uncharacterized protein</fullName>
    </submittedName>
</protein>
<keyword evidence="4" id="KW-1185">Reference proteome</keyword>
<feature type="compositionally biased region" description="Polar residues" evidence="2">
    <location>
        <begin position="220"/>
        <end position="240"/>
    </location>
</feature>
<comment type="caution">
    <text evidence="3">The sequence shown here is derived from an EMBL/GenBank/DDBJ whole genome shotgun (WGS) entry which is preliminary data.</text>
</comment>
<sequence>MEAVVHRGVASLGLPPSFDPIRGADMDDDAGVSLDNFAAPASSHEDDDMKESDRWRLHSDTSTISSRVTTPDPISPSPHLPPFASISSRMPPTSRRSTFPRLPPPPPPPPGPFDSAIPRTGWMERGRGRPYLWGRGRGRSFPKSPNGAARQRLSPVDFSQQYDPPRPPLPKVDLSRIPPPPTPALDDSPELLDDFDLDSGSRTTDYSEQSQVVGDHVRFSQPSQRFLDTEQPSQLATPKPQNDALLSHKSRTRKSSPQSSPRRRRSNGSEDELSSFFLTRPNDEAELSSSSSSSDDPFVYRNQKQFPPQLPAGPVLGSSVSRSRSSATNHIAAWVSRHENSQSPARSRLGGIPIGIRPADTESRQDGSQDSGDSSHGEIELLWQQLKEKRVKVKKIKVRMRIRRKELRDMRREKDAADNAFMSVVRPMLVHQGNSRHSSTDLLDSRLERMQRLRDDYQVLESRYENLEATLDEEEGELSILETRFFSLLAAGQTKAEPRPDMLHGSEEANVNEEEEIPYELRGISRDGPTEEPHPLYIELASAIGDLENAKEEFEDLHCAKEQFEYDRNLKKTTGLKDLDEIKEFFDEFPSEELRMKGAVDNLEEEVQRLKTLCEERNVMKKHMSVRMEYALGPRIKYEDIDLDDKDTILFNRKTLAHPEFNELLSQPDHLLANPEPLTPLGALKVATMLSNDNPAKGLKKRLAVKEFAIDSLMRDCNGGMKADYVNRWLLHQLRLSPLNAVLLRSTFLASRSLKIRDSWRWQCDVMHYWWRDKTMSMTEGFFNNHVTTNDSEYSSRLGTPQLSRAASDGGLRPNLHNQHHVDNSDAMTVHG</sequence>
<organism evidence="3 4">
    <name type="scientific">Cladobotryum mycophilum</name>
    <dbReference type="NCBI Taxonomy" id="491253"/>
    <lineage>
        <taxon>Eukaryota</taxon>
        <taxon>Fungi</taxon>
        <taxon>Dikarya</taxon>
        <taxon>Ascomycota</taxon>
        <taxon>Pezizomycotina</taxon>
        <taxon>Sordariomycetes</taxon>
        <taxon>Hypocreomycetidae</taxon>
        <taxon>Hypocreales</taxon>
        <taxon>Hypocreaceae</taxon>
        <taxon>Cladobotryum</taxon>
    </lineage>
</organism>
<feature type="compositionally biased region" description="Acidic residues" evidence="2">
    <location>
        <begin position="187"/>
        <end position="197"/>
    </location>
</feature>
<keyword evidence="1" id="KW-0175">Coiled coil</keyword>
<gene>
    <name evidence="3" type="ORF">PT974_04297</name>
</gene>
<evidence type="ECO:0000313" key="4">
    <source>
        <dbReference type="Proteomes" id="UP001338125"/>
    </source>
</evidence>
<feature type="coiled-coil region" evidence="1">
    <location>
        <begin position="443"/>
        <end position="484"/>
    </location>
</feature>
<proteinExistence type="predicted"/>
<feature type="region of interest" description="Disordered" evidence="2">
    <location>
        <begin position="1"/>
        <end position="376"/>
    </location>
</feature>
<feature type="compositionally biased region" description="Basic and acidic residues" evidence="2">
    <location>
        <begin position="359"/>
        <end position="376"/>
    </location>
</feature>
<feature type="compositionally biased region" description="Low complexity" evidence="2">
    <location>
        <begin position="87"/>
        <end position="100"/>
    </location>
</feature>
<feature type="region of interest" description="Disordered" evidence="2">
    <location>
        <begin position="805"/>
        <end position="832"/>
    </location>
</feature>
<feature type="coiled-coil region" evidence="1">
    <location>
        <begin position="593"/>
        <end position="620"/>
    </location>
</feature>
<feature type="compositionally biased region" description="Polar residues" evidence="2">
    <location>
        <begin position="200"/>
        <end position="212"/>
    </location>
</feature>
<feature type="compositionally biased region" description="Pro residues" evidence="2">
    <location>
        <begin position="101"/>
        <end position="112"/>
    </location>
</feature>